<reference evidence="3" key="1">
    <citation type="submission" date="2018-05" db="EMBL/GenBank/DDBJ databases">
        <title>Leptospira yasudae sp. nov. and Leptospira stimsonii sp. nov., two pathogenic species of the genus Leptospira isolated from environmental sources.</title>
        <authorList>
            <person name="Casanovas-Massana A."/>
            <person name="Hamond C."/>
            <person name="Santos L.A."/>
            <person name="Hacker K.P."/>
            <person name="Balassiano I."/>
            <person name="Medeiros M.A."/>
            <person name="Reis M.G."/>
            <person name="Ko A.I."/>
            <person name="Wunder E.A."/>
        </authorList>
    </citation>
    <scope>NUCLEOTIDE SEQUENCE [LARGE SCALE GENOMIC DNA]</scope>
    <source>
        <strain evidence="3">B21</strain>
    </source>
</reference>
<evidence type="ECO:0000313" key="2">
    <source>
        <dbReference type="EMBL" id="RHX80108.1"/>
    </source>
</evidence>
<gene>
    <name evidence="2" type="ORF">DLM77_09600</name>
</gene>
<evidence type="ECO:0000256" key="1">
    <source>
        <dbReference type="SAM" id="MobiDB-lite"/>
    </source>
</evidence>
<protein>
    <submittedName>
        <fullName evidence="2">Uncharacterized protein</fullName>
    </submittedName>
</protein>
<name>A0ABX9M3C0_9LEPT</name>
<organism evidence="2 3">
    <name type="scientific">Leptospira yasudae</name>
    <dbReference type="NCBI Taxonomy" id="2202201"/>
    <lineage>
        <taxon>Bacteria</taxon>
        <taxon>Pseudomonadati</taxon>
        <taxon>Spirochaetota</taxon>
        <taxon>Spirochaetia</taxon>
        <taxon>Leptospirales</taxon>
        <taxon>Leptospiraceae</taxon>
        <taxon>Leptospira</taxon>
    </lineage>
</organism>
<reference evidence="2 3" key="2">
    <citation type="journal article" date="2020" name="Int. J. Syst. Evol. Microbiol.">
        <title>Leptospira yasudae sp. nov. and Leptospira stimsonii sp. nov., two new species of the pathogenic group isolated from environmental sources.</title>
        <authorList>
            <person name="Casanovas-Massana A."/>
            <person name="Hamond C."/>
            <person name="Santos L.A."/>
            <person name="de Oliveira D."/>
            <person name="Hacker K.P."/>
            <person name="Balassiano I."/>
            <person name="Costa F."/>
            <person name="Medeiros M.A."/>
            <person name="Reis M.G."/>
            <person name="Ko A.I."/>
            <person name="Wunder E.A."/>
        </authorList>
    </citation>
    <scope>NUCLEOTIDE SEQUENCE [LARGE SCALE GENOMIC DNA]</scope>
    <source>
        <strain evidence="2 3">B21</strain>
    </source>
</reference>
<proteinExistence type="predicted"/>
<dbReference type="Proteomes" id="UP000285569">
    <property type="component" value="Unassembled WGS sequence"/>
</dbReference>
<evidence type="ECO:0000313" key="3">
    <source>
        <dbReference type="Proteomes" id="UP000285569"/>
    </source>
</evidence>
<accession>A0ABX9M3C0</accession>
<comment type="caution">
    <text evidence="2">The sequence shown here is derived from an EMBL/GenBank/DDBJ whole genome shotgun (WGS) entry which is preliminary data.</text>
</comment>
<dbReference type="EMBL" id="QHCR01000004">
    <property type="protein sequence ID" value="RHX80108.1"/>
    <property type="molecule type" value="Genomic_DNA"/>
</dbReference>
<keyword evidence="3" id="KW-1185">Reference proteome</keyword>
<sequence>MEEARTGLSGPSQNVSESRDGFTSYVVRRRIGEEARNLNMPRKRKNVNGEIVENPSTRIDIYQ</sequence>
<feature type="region of interest" description="Disordered" evidence="1">
    <location>
        <begin position="1"/>
        <end position="23"/>
    </location>
</feature>